<proteinExistence type="predicted"/>
<accession>A0A0B1TFA5</accession>
<dbReference type="EMBL" id="KN549730">
    <property type="protein sequence ID" value="KHJ96208.1"/>
    <property type="molecule type" value="Genomic_DNA"/>
</dbReference>
<evidence type="ECO:0000313" key="2">
    <source>
        <dbReference type="Proteomes" id="UP000053660"/>
    </source>
</evidence>
<dbReference type="AlphaFoldDB" id="A0A0B1TFA5"/>
<sequence>MLRTPLMLSFNRNSAFISQGDRQREYMRRFLGLRNGQSLVRPLKD</sequence>
<name>A0A0B1TFA5_OESDE</name>
<protein>
    <submittedName>
        <fullName evidence="1">Uncharacterized protein</fullName>
    </submittedName>
</protein>
<organism evidence="1 2">
    <name type="scientific">Oesophagostomum dentatum</name>
    <name type="common">Nodular worm</name>
    <dbReference type="NCBI Taxonomy" id="61180"/>
    <lineage>
        <taxon>Eukaryota</taxon>
        <taxon>Metazoa</taxon>
        <taxon>Ecdysozoa</taxon>
        <taxon>Nematoda</taxon>
        <taxon>Chromadorea</taxon>
        <taxon>Rhabditida</taxon>
        <taxon>Rhabditina</taxon>
        <taxon>Rhabditomorpha</taxon>
        <taxon>Strongyloidea</taxon>
        <taxon>Strongylidae</taxon>
        <taxon>Oesophagostomum</taxon>
    </lineage>
</organism>
<reference evidence="1 2" key="1">
    <citation type="submission" date="2014-03" db="EMBL/GenBank/DDBJ databases">
        <title>Draft genome of the hookworm Oesophagostomum dentatum.</title>
        <authorList>
            <person name="Mitreva M."/>
        </authorList>
    </citation>
    <scope>NUCLEOTIDE SEQUENCE [LARGE SCALE GENOMIC DNA]</scope>
    <source>
        <strain evidence="1 2">OD-Hann</strain>
    </source>
</reference>
<dbReference type="OrthoDB" id="5859306at2759"/>
<keyword evidence="2" id="KW-1185">Reference proteome</keyword>
<dbReference type="Proteomes" id="UP000053660">
    <property type="component" value="Unassembled WGS sequence"/>
</dbReference>
<evidence type="ECO:0000313" key="1">
    <source>
        <dbReference type="EMBL" id="KHJ96208.1"/>
    </source>
</evidence>
<gene>
    <name evidence="1" type="ORF">OESDEN_03832</name>
</gene>